<dbReference type="Proteomes" id="UP000035720">
    <property type="component" value="Unassembled WGS sequence"/>
</dbReference>
<dbReference type="NCBIfam" id="NF033179">
    <property type="entry name" value="TnsA_like_Actin"/>
    <property type="match status" value="1"/>
</dbReference>
<dbReference type="InterPro" id="IPR048000">
    <property type="entry name" value="TnsA-like"/>
</dbReference>
<comment type="caution">
    <text evidence="1">The sequence shown here is derived from an EMBL/GenBank/DDBJ whole genome shotgun (WGS) entry which is preliminary data.</text>
</comment>
<accession>A0A077MGS2</accession>
<evidence type="ECO:0000313" key="1">
    <source>
        <dbReference type="EMBL" id="CCI54717.1"/>
    </source>
</evidence>
<organism evidence="1 2">
    <name type="scientific">Nostocoides jenkinsii Ben 74</name>
    <dbReference type="NCBI Taxonomy" id="1193518"/>
    <lineage>
        <taxon>Bacteria</taxon>
        <taxon>Bacillati</taxon>
        <taxon>Actinomycetota</taxon>
        <taxon>Actinomycetes</taxon>
        <taxon>Micrococcales</taxon>
        <taxon>Intrasporangiaceae</taxon>
        <taxon>Nostocoides</taxon>
    </lineage>
</organism>
<evidence type="ECO:0008006" key="3">
    <source>
        <dbReference type="Google" id="ProtNLM"/>
    </source>
</evidence>
<dbReference type="STRING" id="1193518.BN13_800018"/>
<dbReference type="EMBL" id="CAJC01000195">
    <property type="protein sequence ID" value="CCI54717.1"/>
    <property type="molecule type" value="Genomic_DNA"/>
</dbReference>
<protein>
    <recommendedName>
        <fullName evidence="3">TnsA endonuclease N-terminal domain-containing protein</fullName>
    </recommendedName>
</protein>
<gene>
    <name evidence="1" type="ORF">BN13_800018</name>
</gene>
<reference evidence="1 2" key="1">
    <citation type="journal article" date="2013" name="ISME J.">
        <title>A metabolic model for members of the genus Tetrasphaera involved in enhanced biological phosphorus removal.</title>
        <authorList>
            <person name="Kristiansen R."/>
            <person name="Nguyen H.T.T."/>
            <person name="Saunders A.M."/>
            <person name="Nielsen J.L."/>
            <person name="Wimmer R."/>
            <person name="Le V.Q."/>
            <person name="McIlroy S.J."/>
            <person name="Petrovski S."/>
            <person name="Seviour R.J."/>
            <person name="Calteau A."/>
            <person name="Nielsen K.L."/>
            <person name="Nielsen P.H."/>
        </authorList>
    </citation>
    <scope>NUCLEOTIDE SEQUENCE [LARGE SCALE GENOMIC DNA]</scope>
    <source>
        <strain evidence="1 2">Ben 74</strain>
    </source>
</reference>
<name>A0A077MGS2_9MICO</name>
<dbReference type="AlphaFoldDB" id="A0A077MGS2"/>
<keyword evidence="2" id="KW-1185">Reference proteome</keyword>
<sequence length="244" mass="27854">MVLCPELDTEWLFDVGADLAVWPWLERPAVTRLQRTRTPKVKAKSGHVPVYAYSVTTGTHLHLESGLEHDLVRELDRRADVTWLVAQPCKLRLPAKRRGRRIEHTPDLLTQHDDGTIRLWDARPARRQDEDFRLKVRLTAEACADVGWRHEVFSGWSRVRRVNLMWIHGFRRPMPWYAGSLCLLHEYLEGEGTVADVLELDAGGGHVLSAMWHGIWSGQIDCDLDAPITQATRIVVHQPEAVSA</sequence>
<evidence type="ECO:0000313" key="2">
    <source>
        <dbReference type="Proteomes" id="UP000035720"/>
    </source>
</evidence>
<proteinExistence type="predicted"/>